<feature type="domain" description="Peptidase M56" evidence="2">
    <location>
        <begin position="7"/>
        <end position="279"/>
    </location>
</feature>
<dbReference type="Pfam" id="PF05569">
    <property type="entry name" value="Peptidase_M56"/>
    <property type="match status" value="1"/>
</dbReference>
<reference evidence="3" key="1">
    <citation type="submission" date="2021-04" db="EMBL/GenBank/DDBJ databases">
        <title>Sinoanaerobacter chloroacetimidivorans sp. nov., an obligate anaerobic bacterium isolated from anaerobic sludge.</title>
        <authorList>
            <person name="Bao Y."/>
        </authorList>
    </citation>
    <scope>NUCLEOTIDE SEQUENCE</scope>
    <source>
        <strain evidence="3">BAD-6</strain>
    </source>
</reference>
<reference evidence="3" key="2">
    <citation type="submission" date="2021-04" db="EMBL/GenBank/DDBJ databases">
        <authorList>
            <person name="Liu J."/>
        </authorList>
    </citation>
    <scope>NUCLEOTIDE SEQUENCE</scope>
    <source>
        <strain evidence="3">BAD-6</strain>
    </source>
</reference>
<evidence type="ECO:0000256" key="1">
    <source>
        <dbReference type="SAM" id="Phobius"/>
    </source>
</evidence>
<keyword evidence="4" id="KW-1185">Reference proteome</keyword>
<gene>
    <name evidence="3" type="ORF">KCX82_18770</name>
</gene>
<feature type="transmembrane region" description="Helical" evidence="1">
    <location>
        <begin position="287"/>
        <end position="305"/>
    </location>
</feature>
<name>A0A8J7W6P6_9FIRM</name>
<feature type="transmembrane region" description="Helical" evidence="1">
    <location>
        <begin position="109"/>
        <end position="131"/>
    </location>
</feature>
<keyword evidence="1" id="KW-0812">Transmembrane</keyword>
<feature type="transmembrane region" description="Helical" evidence="1">
    <location>
        <begin position="38"/>
        <end position="61"/>
    </location>
</feature>
<evidence type="ECO:0000259" key="2">
    <source>
        <dbReference type="Pfam" id="PF05569"/>
    </source>
</evidence>
<evidence type="ECO:0000313" key="4">
    <source>
        <dbReference type="Proteomes" id="UP000675664"/>
    </source>
</evidence>
<accession>A0A8J7W6P6</accession>
<protein>
    <submittedName>
        <fullName evidence="3">M56 family metallopeptidase</fullName>
    </submittedName>
</protein>
<dbReference type="PANTHER" id="PTHR34978:SF3">
    <property type="entry name" value="SLR0241 PROTEIN"/>
    <property type="match status" value="1"/>
</dbReference>
<dbReference type="EMBL" id="JAGSND010000018">
    <property type="protein sequence ID" value="MBR0599930.1"/>
    <property type="molecule type" value="Genomic_DNA"/>
</dbReference>
<feature type="transmembrane region" description="Helical" evidence="1">
    <location>
        <begin position="6"/>
        <end position="29"/>
    </location>
</feature>
<dbReference type="RefSeq" id="WP_227020058.1">
    <property type="nucleotide sequence ID" value="NZ_JAGSND010000018.1"/>
</dbReference>
<keyword evidence="1" id="KW-0472">Membrane</keyword>
<dbReference type="PANTHER" id="PTHR34978">
    <property type="entry name" value="POSSIBLE SENSOR-TRANSDUCER PROTEIN BLAR"/>
    <property type="match status" value="1"/>
</dbReference>
<dbReference type="AlphaFoldDB" id="A0A8J7W6P6"/>
<dbReference type="CDD" id="cd07341">
    <property type="entry name" value="M56_BlaR1_MecR1_like"/>
    <property type="match status" value="1"/>
</dbReference>
<keyword evidence="1" id="KW-1133">Transmembrane helix</keyword>
<organism evidence="3 4">
    <name type="scientific">Sinanaerobacter chloroacetimidivorans</name>
    <dbReference type="NCBI Taxonomy" id="2818044"/>
    <lineage>
        <taxon>Bacteria</taxon>
        <taxon>Bacillati</taxon>
        <taxon>Bacillota</taxon>
        <taxon>Clostridia</taxon>
        <taxon>Peptostreptococcales</taxon>
        <taxon>Anaerovoracaceae</taxon>
        <taxon>Sinanaerobacter</taxon>
    </lineage>
</organism>
<dbReference type="InterPro" id="IPR052173">
    <property type="entry name" value="Beta-lactam_resp_regulator"/>
</dbReference>
<dbReference type="Proteomes" id="UP000675664">
    <property type="component" value="Unassembled WGS sequence"/>
</dbReference>
<evidence type="ECO:0000313" key="3">
    <source>
        <dbReference type="EMBL" id="MBR0599930.1"/>
    </source>
</evidence>
<sequence length="732" mass="82877">MDAIFLRLLNMSITACYVILAVILIRLLLRKAPRIFSYILWAAVLFRLALPFSFVSVFSLVRISTQPVPEDIMFAASPQIQSGIAVIDHAVNSSLPAPAMGASINPMQIWIFLGEILWLAGVVLLLGYSVFTFARLHRKLRYASHRDSNIYELAGGGAPFVFGIWKPKIYLPEGIYEAERNYILKHEQTHIKRLDHVIKPFAFLVLCVHWFNPLVWVAFFLMSADMELSCDESVLKQMGGEIKKDYSSTLLSLSTGRRIIGGCPLAFGEDNIKGRIKNILNYKKPTLWVIIITVLIVAAACIGLISDPKGSGLQEVDSQGGSRHPSVYEDGLTVEDYAEQYVQITIAGLEPIKDVIGYQIVDSKITKLERLDRFENLLDYPVELWRIEYRLKPDVDDISKVQLGSGMNVIDGWITEDSSAGKPLMLFSYENSVRRFLDVIQTGDGINGNGNTVAGRETLLREWFEGRELLRRETYEGKHIMVKFLLSTGETCQLLLSQPVTKGATGIWCVERWMDGNGMVYYNTPETDGTALDYYRQLQEQCDKGQNPQLLKPLNVALDYINNVLGQTQVLPGQLEPQYNATAEDFEETPVSRYIGFVSEFEEFYPGNFSVHLNPAEWIEADKSGKPRKLSADLDHLPDGDYIYTASEYPLSFQAIDETRIYLIDPMKPKDDLNLKEVTPEEFKDYLKKTANSKPPLFRVLTKDGYVQEMEEQYLAPEQFVRISMPEGKDQI</sequence>
<proteinExistence type="predicted"/>
<dbReference type="InterPro" id="IPR008756">
    <property type="entry name" value="Peptidase_M56"/>
</dbReference>
<comment type="caution">
    <text evidence="3">The sequence shown here is derived from an EMBL/GenBank/DDBJ whole genome shotgun (WGS) entry which is preliminary data.</text>
</comment>